<dbReference type="PANTHER" id="PTHR10267:SF0">
    <property type="entry name" value="DNA POLYMERASE SUBUNIT GAMMA-1"/>
    <property type="match status" value="1"/>
</dbReference>
<dbReference type="GO" id="GO:0003677">
    <property type="term" value="F:DNA binding"/>
    <property type="evidence" value="ECO:0007669"/>
    <property type="project" value="InterPro"/>
</dbReference>
<protein>
    <recommendedName>
        <fullName evidence="1">Mitochondrial DNA polymerase catalytic subunit</fullName>
    </recommendedName>
</protein>
<dbReference type="PANTHER" id="PTHR10267">
    <property type="entry name" value="DNA POLYMERASE SUBUNIT GAMMA-1"/>
    <property type="match status" value="1"/>
</dbReference>
<evidence type="ECO:0000259" key="2">
    <source>
        <dbReference type="SMART" id="SM00482"/>
    </source>
</evidence>
<dbReference type="GO" id="GO:0006264">
    <property type="term" value="P:mitochondrial DNA replication"/>
    <property type="evidence" value="ECO:0007669"/>
    <property type="project" value="TreeGrafter"/>
</dbReference>
<name>A0A0D8XF98_DICVI</name>
<evidence type="ECO:0000256" key="1">
    <source>
        <dbReference type="ARBA" id="ARBA00031966"/>
    </source>
</evidence>
<organism evidence="3 4">
    <name type="scientific">Dictyocaulus viviparus</name>
    <name type="common">Bovine lungworm</name>
    <dbReference type="NCBI Taxonomy" id="29172"/>
    <lineage>
        <taxon>Eukaryota</taxon>
        <taxon>Metazoa</taxon>
        <taxon>Ecdysozoa</taxon>
        <taxon>Nematoda</taxon>
        <taxon>Chromadorea</taxon>
        <taxon>Rhabditida</taxon>
        <taxon>Rhabditina</taxon>
        <taxon>Rhabditomorpha</taxon>
        <taxon>Strongyloidea</taxon>
        <taxon>Metastrongylidae</taxon>
        <taxon>Dictyocaulus</taxon>
    </lineage>
</organism>
<dbReference type="Proteomes" id="UP000053766">
    <property type="component" value="Unassembled WGS sequence"/>
</dbReference>
<dbReference type="SUPFAM" id="SSF56672">
    <property type="entry name" value="DNA/RNA polymerases"/>
    <property type="match status" value="1"/>
</dbReference>
<evidence type="ECO:0000313" key="3">
    <source>
        <dbReference type="EMBL" id="KJH42369.1"/>
    </source>
</evidence>
<dbReference type="OrthoDB" id="5588663at2759"/>
<keyword evidence="4" id="KW-1185">Reference proteome</keyword>
<dbReference type="InterPro" id="IPR043502">
    <property type="entry name" value="DNA/RNA_pol_sf"/>
</dbReference>
<gene>
    <name evidence="3" type="ORF">DICVIV_11651</name>
</gene>
<reference evidence="4" key="2">
    <citation type="journal article" date="2016" name="Sci. Rep.">
        <title>Dictyocaulus viviparus genome, variome and transcriptome elucidate lungworm biology and support future intervention.</title>
        <authorList>
            <person name="McNulty S.N."/>
            <person name="Strube C."/>
            <person name="Rosa B.A."/>
            <person name="Martin J.C."/>
            <person name="Tyagi R."/>
            <person name="Choi Y.J."/>
            <person name="Wang Q."/>
            <person name="Hallsworth Pepin K."/>
            <person name="Zhang X."/>
            <person name="Ozersky P."/>
            <person name="Wilson R.K."/>
            <person name="Sternberg P.W."/>
            <person name="Gasser R.B."/>
            <person name="Mitreva M."/>
        </authorList>
    </citation>
    <scope>NUCLEOTIDE SEQUENCE [LARGE SCALE GENOMIC DNA]</scope>
    <source>
        <strain evidence="4">HannoverDv2000</strain>
    </source>
</reference>
<sequence length="267" mass="29873">MYGAGEAYAAKYLLKAGMDRKQAAETAKNLFKITKGTESSAITTNFEHWVIGEIWKTAPDIPQESIVASLYDDYTTSVTLFNGGYESAIFNYLELQVRREVLRTPVLNCRLSDALAALPLGTPDRLHFASKYKRSMMNWLVQSSAVDFLHLLLVCMEWLSTEFAIPTRFVISIHDEVRYLCSEKDAPRLGLALMLSNMYVRSFISSKLGIEQLPSSVAFFSQVDCDTILRKEVHLQCLNPDGTEIPDGISWTVEDLLKITGGKLGPS</sequence>
<reference evidence="3 4" key="1">
    <citation type="submission" date="2013-11" db="EMBL/GenBank/DDBJ databases">
        <title>Draft genome of the bovine lungworm Dictyocaulus viviparus.</title>
        <authorList>
            <person name="Mitreva M."/>
        </authorList>
    </citation>
    <scope>NUCLEOTIDE SEQUENCE [LARGE SCALE GENOMIC DNA]</scope>
    <source>
        <strain evidence="3 4">HannoverDv2000</strain>
    </source>
</reference>
<dbReference type="InterPro" id="IPR001098">
    <property type="entry name" value="DNA-dir_DNA_pol_A_palm_dom"/>
</dbReference>
<dbReference type="GO" id="GO:0003887">
    <property type="term" value="F:DNA-directed DNA polymerase activity"/>
    <property type="evidence" value="ECO:0007669"/>
    <property type="project" value="InterPro"/>
</dbReference>
<dbReference type="PRINTS" id="PR00867">
    <property type="entry name" value="DNAPOLG"/>
</dbReference>
<dbReference type="InterPro" id="IPR002297">
    <property type="entry name" value="DNA-dir_DNA_pol_A_mt"/>
</dbReference>
<dbReference type="SMART" id="SM00482">
    <property type="entry name" value="POLAc"/>
    <property type="match status" value="1"/>
</dbReference>
<dbReference type="GO" id="GO:0005760">
    <property type="term" value="C:gamma DNA polymerase complex"/>
    <property type="evidence" value="ECO:0007669"/>
    <property type="project" value="InterPro"/>
</dbReference>
<feature type="domain" description="DNA-directed DNA polymerase family A palm" evidence="2">
    <location>
        <begin position="2"/>
        <end position="185"/>
    </location>
</feature>
<proteinExistence type="predicted"/>
<dbReference type="GO" id="GO:0008408">
    <property type="term" value="F:3'-5' exonuclease activity"/>
    <property type="evidence" value="ECO:0007669"/>
    <property type="project" value="TreeGrafter"/>
</dbReference>
<dbReference type="EMBL" id="KN716674">
    <property type="protein sequence ID" value="KJH42369.1"/>
    <property type="molecule type" value="Genomic_DNA"/>
</dbReference>
<evidence type="ECO:0000313" key="4">
    <source>
        <dbReference type="Proteomes" id="UP000053766"/>
    </source>
</evidence>
<dbReference type="AlphaFoldDB" id="A0A0D8XF98"/>
<dbReference type="STRING" id="29172.A0A0D8XF98"/>
<accession>A0A0D8XF98</accession>